<dbReference type="Pfam" id="PF03188">
    <property type="entry name" value="Cytochrom_B561"/>
    <property type="match status" value="1"/>
</dbReference>
<proteinExistence type="predicted"/>
<dbReference type="CDD" id="cd09630">
    <property type="entry name" value="CDH_like_cytochrome"/>
    <property type="match status" value="1"/>
</dbReference>
<comment type="subcellular location">
    <subcellularLocation>
        <location evidence="1">Membrane</location>
    </subcellularLocation>
</comment>
<dbReference type="OrthoDB" id="19261at2759"/>
<dbReference type="InterPro" id="IPR015920">
    <property type="entry name" value="Cellobiose_DH-like_cyt"/>
</dbReference>
<dbReference type="PANTHER" id="PTHR47797">
    <property type="entry name" value="DEHYDROGENASE, PUTATIVE (AFU_ORTHOLOGUE AFUA_8G05805)-RELATED"/>
    <property type="match status" value="1"/>
</dbReference>
<keyword evidence="2" id="KW-0813">Transport</keyword>
<feature type="transmembrane region" description="Helical" evidence="8">
    <location>
        <begin position="370"/>
        <end position="388"/>
    </location>
</feature>
<protein>
    <recommendedName>
        <fullName evidence="9">DOMON domain-containing protein</fullName>
    </recommendedName>
</protein>
<evidence type="ECO:0000256" key="5">
    <source>
        <dbReference type="ARBA" id="ARBA00022989"/>
    </source>
</evidence>
<evidence type="ECO:0000256" key="8">
    <source>
        <dbReference type="SAM" id="Phobius"/>
    </source>
</evidence>
<dbReference type="Pfam" id="PF16010">
    <property type="entry name" value="CDH-cyt"/>
    <property type="match status" value="1"/>
</dbReference>
<keyword evidence="3 8" id="KW-0812">Transmembrane</keyword>
<dbReference type="SMART" id="SM00664">
    <property type="entry name" value="DoH"/>
    <property type="match status" value="1"/>
</dbReference>
<keyword evidence="11" id="KW-1185">Reference proteome</keyword>
<keyword evidence="5 8" id="KW-1133">Transmembrane helix</keyword>
<organism evidence="10 11">
    <name type="scientific">Hyphodiscus hymeniophilus</name>
    <dbReference type="NCBI Taxonomy" id="353542"/>
    <lineage>
        <taxon>Eukaryota</taxon>
        <taxon>Fungi</taxon>
        <taxon>Dikarya</taxon>
        <taxon>Ascomycota</taxon>
        <taxon>Pezizomycotina</taxon>
        <taxon>Leotiomycetes</taxon>
        <taxon>Helotiales</taxon>
        <taxon>Hyphodiscaceae</taxon>
        <taxon>Hyphodiscus</taxon>
    </lineage>
</organism>
<evidence type="ECO:0000256" key="7">
    <source>
        <dbReference type="SAM" id="MobiDB-lite"/>
    </source>
</evidence>
<evidence type="ECO:0000313" key="10">
    <source>
        <dbReference type="EMBL" id="KAG0649647.1"/>
    </source>
</evidence>
<dbReference type="CDD" id="cd08760">
    <property type="entry name" value="Cyt_b561_FRRS1_like"/>
    <property type="match status" value="1"/>
</dbReference>
<gene>
    <name evidence="10" type="ORF">D0Z07_4061</name>
</gene>
<evidence type="ECO:0000256" key="2">
    <source>
        <dbReference type="ARBA" id="ARBA00022448"/>
    </source>
</evidence>
<dbReference type="PROSITE" id="PS50836">
    <property type="entry name" value="DOMON"/>
    <property type="match status" value="1"/>
</dbReference>
<dbReference type="InterPro" id="IPR005018">
    <property type="entry name" value="DOMON_domain"/>
</dbReference>
<accession>A0A9P7AXV9</accession>
<feature type="transmembrane region" description="Helical" evidence="8">
    <location>
        <begin position="237"/>
        <end position="257"/>
    </location>
</feature>
<evidence type="ECO:0000256" key="3">
    <source>
        <dbReference type="ARBA" id="ARBA00022692"/>
    </source>
</evidence>
<keyword evidence="6 8" id="KW-0472">Membrane</keyword>
<evidence type="ECO:0000259" key="9">
    <source>
        <dbReference type="PROSITE" id="PS50836"/>
    </source>
</evidence>
<dbReference type="Gene3D" id="1.20.120.1770">
    <property type="match status" value="1"/>
</dbReference>
<feature type="transmembrane region" description="Helical" evidence="8">
    <location>
        <begin position="342"/>
        <end position="358"/>
    </location>
</feature>
<dbReference type="EMBL" id="VNKQ01000007">
    <property type="protein sequence ID" value="KAG0649647.1"/>
    <property type="molecule type" value="Genomic_DNA"/>
</dbReference>
<dbReference type="GO" id="GO:0016020">
    <property type="term" value="C:membrane"/>
    <property type="evidence" value="ECO:0007669"/>
    <property type="project" value="UniProtKB-SubCell"/>
</dbReference>
<feature type="transmembrane region" description="Helical" evidence="8">
    <location>
        <begin position="264"/>
        <end position="283"/>
    </location>
</feature>
<name>A0A9P7AXV9_9HELO</name>
<reference evidence="10" key="1">
    <citation type="submission" date="2019-07" db="EMBL/GenBank/DDBJ databases">
        <title>Hyphodiscus hymeniophilus genome sequencing and assembly.</title>
        <authorList>
            <person name="Kramer G."/>
            <person name="Nodwell J."/>
        </authorList>
    </citation>
    <scope>NUCLEOTIDE SEQUENCE</scope>
    <source>
        <strain evidence="10">ATCC 34498</strain>
    </source>
</reference>
<dbReference type="Gene3D" id="2.60.40.1210">
    <property type="entry name" value="Cellobiose dehydrogenase, cytochrome domain"/>
    <property type="match status" value="1"/>
</dbReference>
<evidence type="ECO:0000256" key="6">
    <source>
        <dbReference type="ARBA" id="ARBA00023136"/>
    </source>
</evidence>
<evidence type="ECO:0000256" key="1">
    <source>
        <dbReference type="ARBA" id="ARBA00004370"/>
    </source>
</evidence>
<evidence type="ECO:0000313" key="11">
    <source>
        <dbReference type="Proteomes" id="UP000785200"/>
    </source>
</evidence>
<dbReference type="SMART" id="SM00665">
    <property type="entry name" value="B561"/>
    <property type="match status" value="1"/>
</dbReference>
<dbReference type="SUPFAM" id="SSF49344">
    <property type="entry name" value="CBD9-like"/>
    <property type="match status" value="1"/>
</dbReference>
<dbReference type="Proteomes" id="UP000785200">
    <property type="component" value="Unassembled WGS sequence"/>
</dbReference>
<feature type="transmembrane region" description="Helical" evidence="8">
    <location>
        <begin position="303"/>
        <end position="322"/>
    </location>
</feature>
<dbReference type="AlphaFoldDB" id="A0A9P7AXV9"/>
<evidence type="ECO:0000256" key="4">
    <source>
        <dbReference type="ARBA" id="ARBA00022982"/>
    </source>
</evidence>
<dbReference type="InterPro" id="IPR006593">
    <property type="entry name" value="Cyt_b561/ferric_Rdtase_TM"/>
</dbReference>
<keyword evidence="4" id="KW-0249">Electron transport</keyword>
<feature type="region of interest" description="Disordered" evidence="7">
    <location>
        <begin position="190"/>
        <end position="226"/>
    </location>
</feature>
<dbReference type="PANTHER" id="PTHR47797:SF4">
    <property type="entry name" value="DOMON DOMAIN-CONTAINING PROTEIN"/>
    <property type="match status" value="1"/>
</dbReference>
<comment type="caution">
    <text evidence="10">The sequence shown here is derived from an EMBL/GenBank/DDBJ whole genome shotgun (WGS) entry which is preliminary data.</text>
</comment>
<feature type="non-terminal residue" evidence="10">
    <location>
        <position position="422"/>
    </location>
</feature>
<feature type="domain" description="DOMON" evidence="9">
    <location>
        <begin position="31"/>
        <end position="150"/>
    </location>
</feature>
<sequence length="422" mass="44309">EHPTDHFLFAASTTSALSSYTPITSGPKYQVGVPTGSSISSSSAGTIYFSLSAPSTYQWVGLGIGKQMAGSHIFVMYADGNGNVTISARDGNQGEVEPVFDSSLASGVELLEGSGISNGVMTANVKCTTCTLLSSATSSSSPWICAWNQGNPIDSTSETFTLNQHGPTSMRQFTFDLSAASLSSDTNPFVSSASSPSGPSSISPSSPSSTSAAGSDSDSGSSTVGPSPQTIIEYEKAHGIIMGITVVLLFPLGATYVRLFGNASLHAILQLFSLVALICGFGLGIKLAKMTDYLYKSTGRTHTVFGTVIVALFLIQPFLGFFHHYKFKKTGGRSPVSYMHIWYGRILMTLAVINGGLGLKLADNTRDGKIIYGVVSGVVACLYIAFVLSKRKTKAPFGFGKEKSGSGLMEMTESPRANNSQT</sequence>